<evidence type="ECO:0000313" key="3">
    <source>
        <dbReference type="Proteomes" id="UP000294963"/>
    </source>
</evidence>
<dbReference type="AlphaFoldDB" id="A0A4R1XH93"/>
<keyword evidence="3" id="KW-1185">Reference proteome</keyword>
<sequence>MSQIKDVNSNVPMTRIGKFFSIVGLTNAWGFSLLLAPGIAWYGLNNGVGFAMMYLGVLGLVVIPTLVAFFSLFGLILAWPLSKLSPENFVKFLNKGWRLLLIALVLVALCSIIRGALGLT</sequence>
<accession>A0A4R1XH93</accession>
<feature type="transmembrane region" description="Helical" evidence="1">
    <location>
        <begin position="20"/>
        <end position="44"/>
    </location>
</feature>
<dbReference type="EMBL" id="SLVJ01000021">
    <property type="protein sequence ID" value="TCM63327.1"/>
    <property type="molecule type" value="Genomic_DNA"/>
</dbReference>
<keyword evidence="1" id="KW-0812">Transmembrane</keyword>
<keyword evidence="1" id="KW-0472">Membrane</keyword>
<organism evidence="2 3">
    <name type="scientific">Acinetobacter calcoaceticus</name>
    <dbReference type="NCBI Taxonomy" id="471"/>
    <lineage>
        <taxon>Bacteria</taxon>
        <taxon>Pseudomonadati</taxon>
        <taxon>Pseudomonadota</taxon>
        <taxon>Gammaproteobacteria</taxon>
        <taxon>Moraxellales</taxon>
        <taxon>Moraxellaceae</taxon>
        <taxon>Acinetobacter</taxon>
        <taxon>Acinetobacter calcoaceticus/baumannii complex</taxon>
    </lineage>
</organism>
<gene>
    <name evidence="2" type="ORF">EC844_12152</name>
</gene>
<protein>
    <submittedName>
        <fullName evidence="2">Uncharacterized protein</fullName>
    </submittedName>
</protein>
<dbReference type="Proteomes" id="UP000294963">
    <property type="component" value="Unassembled WGS sequence"/>
</dbReference>
<reference evidence="2 3" key="1">
    <citation type="submission" date="2019-03" db="EMBL/GenBank/DDBJ databases">
        <title>Genomic analyses of the natural microbiome of Caenorhabditis elegans.</title>
        <authorList>
            <person name="Samuel B."/>
        </authorList>
    </citation>
    <scope>NUCLEOTIDE SEQUENCE [LARGE SCALE GENOMIC DNA]</scope>
    <source>
        <strain evidence="2 3">JUb89</strain>
    </source>
</reference>
<evidence type="ECO:0000313" key="2">
    <source>
        <dbReference type="EMBL" id="TCM63327.1"/>
    </source>
</evidence>
<keyword evidence="1" id="KW-1133">Transmembrane helix</keyword>
<feature type="transmembrane region" description="Helical" evidence="1">
    <location>
        <begin position="50"/>
        <end position="78"/>
    </location>
</feature>
<evidence type="ECO:0000256" key="1">
    <source>
        <dbReference type="SAM" id="Phobius"/>
    </source>
</evidence>
<name>A0A4R1XH93_ACICA</name>
<proteinExistence type="predicted"/>
<comment type="caution">
    <text evidence="2">The sequence shown here is derived from an EMBL/GenBank/DDBJ whole genome shotgun (WGS) entry which is preliminary data.</text>
</comment>
<feature type="transmembrane region" description="Helical" evidence="1">
    <location>
        <begin position="99"/>
        <end position="117"/>
    </location>
</feature>